<dbReference type="EMBL" id="OU892286">
    <property type="protein sequence ID" value="CAG9761288.1"/>
    <property type="molecule type" value="Genomic_DNA"/>
</dbReference>
<accession>A0A9N9MD73</accession>
<gene>
    <name evidence="1" type="ORF">CEUTPL_LOCUS1993</name>
</gene>
<protein>
    <submittedName>
        <fullName evidence="1">Uncharacterized protein</fullName>
    </submittedName>
</protein>
<keyword evidence="2" id="KW-1185">Reference proteome</keyword>
<reference evidence="1" key="1">
    <citation type="submission" date="2022-01" db="EMBL/GenBank/DDBJ databases">
        <authorList>
            <person name="King R."/>
        </authorList>
    </citation>
    <scope>NUCLEOTIDE SEQUENCE</scope>
</reference>
<dbReference type="PANTHER" id="PTHR10773:SF19">
    <property type="match status" value="1"/>
</dbReference>
<dbReference type="Proteomes" id="UP001152799">
    <property type="component" value="Chromosome 10"/>
</dbReference>
<evidence type="ECO:0000313" key="2">
    <source>
        <dbReference type="Proteomes" id="UP001152799"/>
    </source>
</evidence>
<proteinExistence type="predicted"/>
<sequence>MDLRLSAGSFSFQKIVFKESLSNINLNSDHDPTYRASYAFRNCRDEIWAACEIYSELHCWEHFINNETCAKHVDNISSENKKNVPPILPPKGMKTNSEIRRRYAVDGQQREVPFDKKDYCTLCLSHRKADEKRKLEFEDAYNNHTAEKISVRRKKQEAKETSKLNPSVLAVAVFDLQQIIQLPKSKESALFFRRRISSINFTVYNIGNKECSYFFWDETISKRGASEISTCVARYLNELDNRGIKEVRISLLILSSVRCQDVYNVEVGAGAFWKPLPDTITYEATIPLTYESLWEEEILEEPIPFSTPCYGTERPDHCNVMRGINEFFSTFTNEFRLLQEGSKTTAFTRANKVRVRGRRALNFVGDAFNWCCGVATQEKLDLVSRDEGLVWERMSVINKGLVEGLKAIVQNSFPGLSVTEAFKKTEAKIKSIEKVEKFKKFSNVGGKSFRVLLAR</sequence>
<dbReference type="PANTHER" id="PTHR10773">
    <property type="entry name" value="DNA-DIRECTED RNA POLYMERASES I, II, AND III SUBUNIT RPABC2"/>
    <property type="match status" value="1"/>
</dbReference>
<dbReference type="OrthoDB" id="6777657at2759"/>
<dbReference type="AlphaFoldDB" id="A0A9N9MD73"/>
<evidence type="ECO:0000313" key="1">
    <source>
        <dbReference type="EMBL" id="CAG9761288.1"/>
    </source>
</evidence>
<name>A0A9N9MD73_9CUCU</name>
<organism evidence="1 2">
    <name type="scientific">Ceutorhynchus assimilis</name>
    <name type="common">cabbage seed weevil</name>
    <dbReference type="NCBI Taxonomy" id="467358"/>
    <lineage>
        <taxon>Eukaryota</taxon>
        <taxon>Metazoa</taxon>
        <taxon>Ecdysozoa</taxon>
        <taxon>Arthropoda</taxon>
        <taxon>Hexapoda</taxon>
        <taxon>Insecta</taxon>
        <taxon>Pterygota</taxon>
        <taxon>Neoptera</taxon>
        <taxon>Endopterygota</taxon>
        <taxon>Coleoptera</taxon>
        <taxon>Polyphaga</taxon>
        <taxon>Cucujiformia</taxon>
        <taxon>Curculionidae</taxon>
        <taxon>Ceutorhynchinae</taxon>
        <taxon>Ceutorhynchus</taxon>
    </lineage>
</organism>